<evidence type="ECO:0000313" key="2">
    <source>
        <dbReference type="EMBL" id="OSS52405.1"/>
    </source>
</evidence>
<accession>A0A1Y2M8G9</accession>
<feature type="compositionally biased region" description="Low complexity" evidence="1">
    <location>
        <begin position="106"/>
        <end position="117"/>
    </location>
</feature>
<dbReference type="InParanoid" id="A0A1Y2M8G9"/>
<sequence>MPPPTTPRKPADATESPPTCLHSGRTTDDVPITTEDGVSSNALNFGTLPLLDPFKTTAPTPPAYSNFRESRDFSASTPTAQITRDDSSSSLYSYTFDDAFRRQSFSGSGSSSNLVSGRQYTPLSQSASTSRMENLTRESFEAQAVPLRRASASDFNTGF</sequence>
<feature type="compositionally biased region" description="Polar residues" evidence="1">
    <location>
        <begin position="73"/>
        <end position="88"/>
    </location>
</feature>
<feature type="compositionally biased region" description="Polar residues" evidence="1">
    <location>
        <begin position="118"/>
        <end position="133"/>
    </location>
</feature>
<dbReference type="AlphaFoldDB" id="A0A1Y2M8G9"/>
<protein>
    <submittedName>
        <fullName evidence="2">Uncharacterized protein</fullName>
    </submittedName>
</protein>
<dbReference type="Proteomes" id="UP000193240">
    <property type="component" value="Unassembled WGS sequence"/>
</dbReference>
<feature type="region of interest" description="Disordered" evidence="1">
    <location>
        <begin position="54"/>
        <end position="88"/>
    </location>
</feature>
<reference evidence="2 3" key="1">
    <citation type="journal article" date="2017" name="Genome Announc.">
        <title>Genome sequence of the saprophytic ascomycete Epicoccum nigrum ICMP 19927 strain isolated from New Zealand.</title>
        <authorList>
            <person name="Fokin M."/>
            <person name="Fleetwood D."/>
            <person name="Weir B.S."/>
            <person name="Villas-Boas S.G."/>
        </authorList>
    </citation>
    <scope>NUCLEOTIDE SEQUENCE [LARGE SCALE GENOMIC DNA]</scope>
    <source>
        <strain evidence="2 3">ICMP 19927</strain>
    </source>
</reference>
<keyword evidence="3" id="KW-1185">Reference proteome</keyword>
<evidence type="ECO:0000313" key="3">
    <source>
        <dbReference type="Proteomes" id="UP000193240"/>
    </source>
</evidence>
<dbReference type="STRING" id="105696.A0A1Y2M8G9"/>
<feature type="region of interest" description="Disordered" evidence="1">
    <location>
        <begin position="106"/>
        <end position="135"/>
    </location>
</feature>
<evidence type="ECO:0000256" key="1">
    <source>
        <dbReference type="SAM" id="MobiDB-lite"/>
    </source>
</evidence>
<proteinExistence type="predicted"/>
<dbReference type="EMBL" id="KZ107839">
    <property type="protein sequence ID" value="OSS52405.1"/>
    <property type="molecule type" value="Genomic_DNA"/>
</dbReference>
<organism evidence="2 3">
    <name type="scientific">Epicoccum nigrum</name>
    <name type="common">Soil fungus</name>
    <name type="synonym">Epicoccum purpurascens</name>
    <dbReference type="NCBI Taxonomy" id="105696"/>
    <lineage>
        <taxon>Eukaryota</taxon>
        <taxon>Fungi</taxon>
        <taxon>Dikarya</taxon>
        <taxon>Ascomycota</taxon>
        <taxon>Pezizomycotina</taxon>
        <taxon>Dothideomycetes</taxon>
        <taxon>Pleosporomycetidae</taxon>
        <taxon>Pleosporales</taxon>
        <taxon>Pleosporineae</taxon>
        <taxon>Didymellaceae</taxon>
        <taxon>Epicoccum</taxon>
    </lineage>
</organism>
<name>A0A1Y2M8G9_EPING</name>
<gene>
    <name evidence="2" type="ORF">B5807_02130</name>
</gene>
<feature type="region of interest" description="Disordered" evidence="1">
    <location>
        <begin position="1"/>
        <end position="40"/>
    </location>
</feature>